<dbReference type="PANTHER" id="PTHR43421">
    <property type="entry name" value="METALLOPROTEASE PMBA"/>
    <property type="match status" value="1"/>
</dbReference>
<dbReference type="Gene3D" id="3.30.2290.10">
    <property type="entry name" value="PmbA/TldD superfamily"/>
    <property type="match status" value="1"/>
</dbReference>
<dbReference type="Proteomes" id="UP001208017">
    <property type="component" value="Unassembled WGS sequence"/>
</dbReference>
<feature type="domain" description="Metalloprotease TldD/E N-terminal" evidence="2">
    <location>
        <begin position="23"/>
        <end position="86"/>
    </location>
</feature>
<feature type="domain" description="Metalloprotease TldD/E C-terminal" evidence="3">
    <location>
        <begin position="226"/>
        <end position="450"/>
    </location>
</feature>
<dbReference type="Pfam" id="PF19289">
    <property type="entry name" value="PmbA_TldD_3rd"/>
    <property type="match status" value="1"/>
</dbReference>
<evidence type="ECO:0000313" key="5">
    <source>
        <dbReference type="EMBL" id="MCX7569014.1"/>
    </source>
</evidence>
<dbReference type="PANTHER" id="PTHR43421:SF1">
    <property type="entry name" value="METALLOPROTEASE PMBA"/>
    <property type="match status" value="1"/>
</dbReference>
<accession>A0ABT3X2R4</accession>
<protein>
    <submittedName>
        <fullName evidence="5">TldD/PmbA family protein</fullName>
    </submittedName>
</protein>
<evidence type="ECO:0000313" key="6">
    <source>
        <dbReference type="Proteomes" id="UP001208017"/>
    </source>
</evidence>
<dbReference type="RefSeq" id="WP_267150243.1">
    <property type="nucleotide sequence ID" value="NZ_JAPMLT010000001.1"/>
</dbReference>
<feature type="domain" description="Metalloprotease TldD/E central" evidence="4">
    <location>
        <begin position="114"/>
        <end position="219"/>
    </location>
</feature>
<dbReference type="InterPro" id="IPR045569">
    <property type="entry name" value="Metalloprtase-TldD/E_C"/>
</dbReference>
<organism evidence="5 6">
    <name type="scientific">Tumebacillus lacus</name>
    <dbReference type="NCBI Taxonomy" id="2995335"/>
    <lineage>
        <taxon>Bacteria</taxon>
        <taxon>Bacillati</taxon>
        <taxon>Bacillota</taxon>
        <taxon>Bacilli</taxon>
        <taxon>Bacillales</taxon>
        <taxon>Alicyclobacillaceae</taxon>
        <taxon>Tumebacillus</taxon>
    </lineage>
</organism>
<name>A0ABT3X2R4_9BACL</name>
<dbReference type="InterPro" id="IPR047657">
    <property type="entry name" value="PmbA"/>
</dbReference>
<dbReference type="InterPro" id="IPR045570">
    <property type="entry name" value="Metalloprtase-TldD/E_cen_dom"/>
</dbReference>
<proteinExistence type="inferred from homology"/>
<evidence type="ECO:0000259" key="2">
    <source>
        <dbReference type="Pfam" id="PF01523"/>
    </source>
</evidence>
<dbReference type="EMBL" id="JAPMLT010000001">
    <property type="protein sequence ID" value="MCX7569014.1"/>
    <property type="molecule type" value="Genomic_DNA"/>
</dbReference>
<dbReference type="InterPro" id="IPR002510">
    <property type="entry name" value="Metalloprtase-TldD/E_N"/>
</dbReference>
<gene>
    <name evidence="5" type="ORF">OS242_03430</name>
</gene>
<comment type="caution">
    <text evidence="5">The sequence shown here is derived from an EMBL/GenBank/DDBJ whole genome shotgun (WGS) entry which is preliminary data.</text>
</comment>
<evidence type="ECO:0000259" key="3">
    <source>
        <dbReference type="Pfam" id="PF19289"/>
    </source>
</evidence>
<dbReference type="InterPro" id="IPR036059">
    <property type="entry name" value="TldD/PmbA_sf"/>
</dbReference>
<reference evidence="5 6" key="1">
    <citation type="submission" date="2022-11" db="EMBL/GenBank/DDBJ databases">
        <title>Study of microbial diversity in lake waters.</title>
        <authorList>
            <person name="Zhang J."/>
        </authorList>
    </citation>
    <scope>NUCLEOTIDE SEQUENCE [LARGE SCALE GENOMIC DNA]</scope>
    <source>
        <strain evidence="5 6">DT12</strain>
    </source>
</reference>
<keyword evidence="6" id="KW-1185">Reference proteome</keyword>
<dbReference type="Pfam" id="PF01523">
    <property type="entry name" value="PmbA_TldD_1st"/>
    <property type="match status" value="1"/>
</dbReference>
<comment type="similarity">
    <text evidence="1">Belongs to the peptidase U62 family.</text>
</comment>
<sequence length="451" mass="47754">MDLQQFRTELFARGRELGYADMEVYYQADKSTSVRVFKGEIDSYTVAEKAGLSFRGSIGGKMGYSFTERLDESSIEFLLTEARANAELLQGGEIEELFGGSDQYPELDLYAPELAKLDPSVLIEAAKEMERTALAVDPRVDLINYCMVTNSEAEVSIINTQGLDCTVKSSLVYGGLSAVAKDGEEVTSALDSGFVTDDLARLDFTGIATRAAKESVAKLGAQPVESGQYPVILRNNVAAQLLNAFSEVFSGEAAEKGLSKLQGRVGDQVAGANITLVDDALLPGGPGSVPFDSEGTATARLEVIREGQLVTMLHNRKSAKKAGVSSTGNAVKGSYKSTVSIAPNNFVLQPGTKSLDELIAGTERGLMLVELQGIHAGTNPVSGDFSLSCLGFLIEGGQVARPVNQITVSGNFFDLLQSVEELGNDLRFHAPGRGACGAPSIKIAALSIAGK</sequence>
<evidence type="ECO:0000256" key="1">
    <source>
        <dbReference type="ARBA" id="ARBA00005836"/>
    </source>
</evidence>
<evidence type="ECO:0000259" key="4">
    <source>
        <dbReference type="Pfam" id="PF19290"/>
    </source>
</evidence>
<dbReference type="SUPFAM" id="SSF111283">
    <property type="entry name" value="Putative modulator of DNA gyrase, PmbA/TldD"/>
    <property type="match status" value="1"/>
</dbReference>
<dbReference type="InterPro" id="IPR035068">
    <property type="entry name" value="TldD/PmbA_N"/>
</dbReference>
<dbReference type="Pfam" id="PF19290">
    <property type="entry name" value="PmbA_TldD_2nd"/>
    <property type="match status" value="1"/>
</dbReference>